<sequence length="84" mass="9566">MLAIILALHTLETNQTVRLPTAKKIIRHHMITLAAVQQRRVMCFEITLSKLRRHQRIDLVGGPGRNAKRHAKPQQPTHVAQYSG</sequence>
<evidence type="ECO:0000313" key="3">
    <source>
        <dbReference type="Proteomes" id="UP000202440"/>
    </source>
</evidence>
<accession>A0A222FM54</accession>
<evidence type="ECO:0000256" key="1">
    <source>
        <dbReference type="SAM" id="MobiDB-lite"/>
    </source>
</evidence>
<dbReference type="KEGG" id="bsan:CHH28_13780"/>
<protein>
    <submittedName>
        <fullName evidence="2">Uncharacterized protein</fullName>
    </submittedName>
</protein>
<feature type="compositionally biased region" description="Polar residues" evidence="1">
    <location>
        <begin position="74"/>
        <end position="84"/>
    </location>
</feature>
<feature type="region of interest" description="Disordered" evidence="1">
    <location>
        <begin position="59"/>
        <end position="84"/>
    </location>
</feature>
<organism evidence="2 3">
    <name type="scientific">Bacterioplanes sanyensis</name>
    <dbReference type="NCBI Taxonomy" id="1249553"/>
    <lineage>
        <taxon>Bacteria</taxon>
        <taxon>Pseudomonadati</taxon>
        <taxon>Pseudomonadota</taxon>
        <taxon>Gammaproteobacteria</taxon>
        <taxon>Oceanospirillales</taxon>
        <taxon>Oceanospirillaceae</taxon>
        <taxon>Bacterioplanes</taxon>
    </lineage>
</organism>
<keyword evidence="3" id="KW-1185">Reference proteome</keyword>
<dbReference type="Proteomes" id="UP000202440">
    <property type="component" value="Chromosome"/>
</dbReference>
<gene>
    <name evidence="2" type="ORF">CHH28_13780</name>
</gene>
<dbReference type="AlphaFoldDB" id="A0A222FM54"/>
<proteinExistence type="predicted"/>
<reference evidence="2 3" key="1">
    <citation type="submission" date="2017-07" db="EMBL/GenBank/DDBJ databases">
        <title>Annotated genome sequence of Bacterioplanes sanyensis isolated from Red Sea.</title>
        <authorList>
            <person name="Rehman Z.U."/>
        </authorList>
    </citation>
    <scope>NUCLEOTIDE SEQUENCE [LARGE SCALE GENOMIC DNA]</scope>
    <source>
        <strain evidence="2 3">NV9</strain>
    </source>
</reference>
<evidence type="ECO:0000313" key="2">
    <source>
        <dbReference type="EMBL" id="ASP39676.1"/>
    </source>
</evidence>
<dbReference type="EMBL" id="CP022530">
    <property type="protein sequence ID" value="ASP39676.1"/>
    <property type="molecule type" value="Genomic_DNA"/>
</dbReference>
<name>A0A222FM54_9GAMM</name>